<evidence type="ECO:0000313" key="2">
    <source>
        <dbReference type="Proteomes" id="UP001497482"/>
    </source>
</evidence>
<organism evidence="1 2">
    <name type="scientific">Knipowitschia caucasica</name>
    <name type="common">Caucasian dwarf goby</name>
    <name type="synonym">Pomatoschistus caucasicus</name>
    <dbReference type="NCBI Taxonomy" id="637954"/>
    <lineage>
        <taxon>Eukaryota</taxon>
        <taxon>Metazoa</taxon>
        <taxon>Chordata</taxon>
        <taxon>Craniata</taxon>
        <taxon>Vertebrata</taxon>
        <taxon>Euteleostomi</taxon>
        <taxon>Actinopterygii</taxon>
        <taxon>Neopterygii</taxon>
        <taxon>Teleostei</taxon>
        <taxon>Neoteleostei</taxon>
        <taxon>Acanthomorphata</taxon>
        <taxon>Gobiaria</taxon>
        <taxon>Gobiiformes</taxon>
        <taxon>Gobioidei</taxon>
        <taxon>Gobiidae</taxon>
        <taxon>Gobiinae</taxon>
        <taxon>Knipowitschia</taxon>
    </lineage>
</organism>
<gene>
    <name evidence="1" type="ORF">KC01_LOCUS25829</name>
</gene>
<dbReference type="Proteomes" id="UP001497482">
    <property type="component" value="Chromosome 21"/>
</dbReference>
<reference evidence="1 2" key="1">
    <citation type="submission" date="2024-04" db="EMBL/GenBank/DDBJ databases">
        <authorList>
            <person name="Waldvogel A.-M."/>
            <person name="Schoenle A."/>
        </authorList>
    </citation>
    <scope>NUCLEOTIDE SEQUENCE [LARGE SCALE GENOMIC DNA]</scope>
</reference>
<dbReference type="EMBL" id="OZ035843">
    <property type="protein sequence ID" value="CAL1597318.1"/>
    <property type="molecule type" value="Genomic_DNA"/>
</dbReference>
<evidence type="ECO:0000313" key="1">
    <source>
        <dbReference type="EMBL" id="CAL1597318.1"/>
    </source>
</evidence>
<keyword evidence="2" id="KW-1185">Reference proteome</keyword>
<proteinExistence type="predicted"/>
<dbReference type="AlphaFoldDB" id="A0AAV2L9N1"/>
<sequence>MEVSEDRERYQDIFASLTSAVLPESLQRRRREGQPSTTIPLFFGIRKPNNGIFSSVSMLHALSTWQLMKGHLFAKSAAV</sequence>
<accession>A0AAV2L9N1</accession>
<name>A0AAV2L9N1_KNICA</name>
<protein>
    <submittedName>
        <fullName evidence="1">Uncharacterized protein</fullName>
    </submittedName>
</protein>